<dbReference type="InterPro" id="IPR002018">
    <property type="entry name" value="CarbesteraseB"/>
</dbReference>
<dbReference type="Proteomes" id="UP001215598">
    <property type="component" value="Unassembled WGS sequence"/>
</dbReference>
<organism evidence="2 3">
    <name type="scientific">Mycena metata</name>
    <dbReference type="NCBI Taxonomy" id="1033252"/>
    <lineage>
        <taxon>Eukaryota</taxon>
        <taxon>Fungi</taxon>
        <taxon>Dikarya</taxon>
        <taxon>Basidiomycota</taxon>
        <taxon>Agaricomycotina</taxon>
        <taxon>Agaricomycetes</taxon>
        <taxon>Agaricomycetidae</taxon>
        <taxon>Agaricales</taxon>
        <taxon>Marasmiineae</taxon>
        <taxon>Mycenaceae</taxon>
        <taxon>Mycena</taxon>
    </lineage>
</organism>
<dbReference type="PANTHER" id="PTHR11559">
    <property type="entry name" value="CARBOXYLESTERASE"/>
    <property type="match status" value="1"/>
</dbReference>
<feature type="non-terminal residue" evidence="2">
    <location>
        <position position="195"/>
    </location>
</feature>
<proteinExistence type="predicted"/>
<keyword evidence="3" id="KW-1185">Reference proteome</keyword>
<dbReference type="InterPro" id="IPR029058">
    <property type="entry name" value="AB_hydrolase_fold"/>
</dbReference>
<dbReference type="Gene3D" id="3.40.50.1820">
    <property type="entry name" value="alpha/beta hydrolase"/>
    <property type="match status" value="1"/>
</dbReference>
<comment type="caution">
    <text evidence="2">The sequence shown here is derived from an EMBL/GenBank/DDBJ whole genome shotgun (WGS) entry which is preliminary data.</text>
</comment>
<reference evidence="2" key="1">
    <citation type="submission" date="2023-03" db="EMBL/GenBank/DDBJ databases">
        <title>Massive genome expansion in bonnet fungi (Mycena s.s.) driven by repeated elements and novel gene families across ecological guilds.</title>
        <authorList>
            <consortium name="Lawrence Berkeley National Laboratory"/>
            <person name="Harder C.B."/>
            <person name="Miyauchi S."/>
            <person name="Viragh M."/>
            <person name="Kuo A."/>
            <person name="Thoen E."/>
            <person name="Andreopoulos B."/>
            <person name="Lu D."/>
            <person name="Skrede I."/>
            <person name="Drula E."/>
            <person name="Henrissat B."/>
            <person name="Morin E."/>
            <person name="Kohler A."/>
            <person name="Barry K."/>
            <person name="LaButti K."/>
            <person name="Morin E."/>
            <person name="Salamov A."/>
            <person name="Lipzen A."/>
            <person name="Mereny Z."/>
            <person name="Hegedus B."/>
            <person name="Baldrian P."/>
            <person name="Stursova M."/>
            <person name="Weitz H."/>
            <person name="Taylor A."/>
            <person name="Grigoriev I.V."/>
            <person name="Nagy L.G."/>
            <person name="Martin F."/>
            <person name="Kauserud H."/>
        </authorList>
    </citation>
    <scope>NUCLEOTIDE SEQUENCE</scope>
    <source>
        <strain evidence="2">CBHHK182m</strain>
    </source>
</reference>
<protein>
    <submittedName>
        <fullName evidence="2">Alpha/Beta hydrolase protein</fullName>
    </submittedName>
</protein>
<dbReference type="EMBL" id="JARKIB010000194">
    <property type="protein sequence ID" value="KAJ7725483.1"/>
    <property type="molecule type" value="Genomic_DNA"/>
</dbReference>
<dbReference type="InterPro" id="IPR019819">
    <property type="entry name" value="Carboxylesterase_B_CS"/>
</dbReference>
<gene>
    <name evidence="2" type="ORF">B0H16DRAFT_1212496</name>
</gene>
<dbReference type="Pfam" id="PF00135">
    <property type="entry name" value="COesterase"/>
    <property type="match status" value="1"/>
</dbReference>
<keyword evidence="2" id="KW-0378">Hydrolase</keyword>
<dbReference type="PROSITE" id="PS00941">
    <property type="entry name" value="CARBOXYLESTERASE_B_2"/>
    <property type="match status" value="1"/>
</dbReference>
<evidence type="ECO:0000259" key="1">
    <source>
        <dbReference type="Pfam" id="PF00135"/>
    </source>
</evidence>
<feature type="domain" description="Carboxylesterase type B" evidence="1">
    <location>
        <begin position="1"/>
        <end position="194"/>
    </location>
</feature>
<accession>A0AAD7MPP5</accession>
<dbReference type="GO" id="GO:0016787">
    <property type="term" value="F:hydrolase activity"/>
    <property type="evidence" value="ECO:0007669"/>
    <property type="project" value="UniProtKB-KW"/>
</dbReference>
<evidence type="ECO:0000313" key="2">
    <source>
        <dbReference type="EMBL" id="KAJ7725483.1"/>
    </source>
</evidence>
<feature type="non-terminal residue" evidence="2">
    <location>
        <position position="1"/>
    </location>
</feature>
<sequence>RWLPPMGFNNSSVSINTTSFGPACPQIPLSTQLTPDVFSTKSGNRTEFFPVEEFSEGCLTLNVWTPDVSMDETKLPVLVWFFGGAFLQGGPHSLYFNPTSWIQHAQGHIVVSANYRVNIFGFPNTPGLADRNLSLLKKRAALEWVRTNIGAFGGDPGRIVMWGESSGAISVDFLHFVSPTDPIVYGSILESGTLL</sequence>
<evidence type="ECO:0000313" key="3">
    <source>
        <dbReference type="Proteomes" id="UP001215598"/>
    </source>
</evidence>
<dbReference type="SUPFAM" id="SSF53474">
    <property type="entry name" value="alpha/beta-Hydrolases"/>
    <property type="match status" value="1"/>
</dbReference>
<dbReference type="InterPro" id="IPR050309">
    <property type="entry name" value="Type-B_Carboxylest/Lipase"/>
</dbReference>
<name>A0AAD7MPP5_9AGAR</name>
<dbReference type="AlphaFoldDB" id="A0AAD7MPP5"/>